<evidence type="ECO:0000313" key="5">
    <source>
        <dbReference type="EMBL" id="TDY61709.1"/>
    </source>
</evidence>
<comment type="caution">
    <text evidence="5">The sequence shown here is derived from an EMBL/GenBank/DDBJ whole genome shotgun (WGS) entry which is preliminary data.</text>
</comment>
<name>A0A4R8M848_9BACT</name>
<dbReference type="PANTHER" id="PTHR33393:SF12">
    <property type="entry name" value="CAPSULE BIOSYNTHESIS PROTEIN CAPA"/>
    <property type="match status" value="1"/>
</dbReference>
<dbReference type="Proteomes" id="UP000295066">
    <property type="component" value="Unassembled WGS sequence"/>
</dbReference>
<dbReference type="CDD" id="cd07381">
    <property type="entry name" value="MPP_CapA"/>
    <property type="match status" value="1"/>
</dbReference>
<evidence type="ECO:0000256" key="3">
    <source>
        <dbReference type="SAM" id="SignalP"/>
    </source>
</evidence>
<dbReference type="SUPFAM" id="SSF56300">
    <property type="entry name" value="Metallo-dependent phosphatases"/>
    <property type="match status" value="1"/>
</dbReference>
<feature type="chain" id="PRO_5020439543" evidence="3">
    <location>
        <begin position="25"/>
        <end position="376"/>
    </location>
</feature>
<comment type="similarity">
    <text evidence="1">Belongs to the CapA family.</text>
</comment>
<protein>
    <submittedName>
        <fullName evidence="5">Poly-gamma-glutamate synthesis protein (Capsule biosynthesis protein)</fullName>
    </submittedName>
</protein>
<dbReference type="InterPro" id="IPR052169">
    <property type="entry name" value="CW_Biosynth-Accessory"/>
</dbReference>
<feature type="compositionally biased region" description="Basic residues" evidence="2">
    <location>
        <begin position="367"/>
        <end position="376"/>
    </location>
</feature>
<keyword evidence="3" id="KW-0732">Signal</keyword>
<dbReference type="InterPro" id="IPR019079">
    <property type="entry name" value="Capsule_synth_CapA"/>
</dbReference>
<dbReference type="AlphaFoldDB" id="A0A4R8M848"/>
<dbReference type="OrthoDB" id="9810906at2"/>
<evidence type="ECO:0000259" key="4">
    <source>
        <dbReference type="SMART" id="SM00854"/>
    </source>
</evidence>
<feature type="domain" description="Capsule synthesis protein CapA" evidence="4">
    <location>
        <begin position="29"/>
        <end position="271"/>
    </location>
</feature>
<dbReference type="Gene3D" id="3.60.21.10">
    <property type="match status" value="1"/>
</dbReference>
<evidence type="ECO:0000256" key="2">
    <source>
        <dbReference type="SAM" id="MobiDB-lite"/>
    </source>
</evidence>
<organism evidence="5 6">
    <name type="scientific">Aminivibrio pyruvatiphilus</name>
    <dbReference type="NCBI Taxonomy" id="1005740"/>
    <lineage>
        <taxon>Bacteria</taxon>
        <taxon>Thermotogati</taxon>
        <taxon>Synergistota</taxon>
        <taxon>Synergistia</taxon>
        <taxon>Synergistales</taxon>
        <taxon>Aminobacteriaceae</taxon>
        <taxon>Aminivibrio</taxon>
    </lineage>
</organism>
<accession>A0A4R8M848</accession>
<dbReference type="Pfam" id="PF09587">
    <property type="entry name" value="PGA_cap"/>
    <property type="match status" value="1"/>
</dbReference>
<dbReference type="SMART" id="SM00854">
    <property type="entry name" value="PGA_cap"/>
    <property type="match status" value="1"/>
</dbReference>
<keyword evidence="6" id="KW-1185">Reference proteome</keyword>
<reference evidence="5 6" key="1">
    <citation type="submission" date="2019-03" db="EMBL/GenBank/DDBJ databases">
        <title>Genomic Encyclopedia of Type Strains, Phase IV (KMG-IV): sequencing the most valuable type-strain genomes for metagenomic binning, comparative biology and taxonomic classification.</title>
        <authorList>
            <person name="Goeker M."/>
        </authorList>
    </citation>
    <scope>NUCLEOTIDE SEQUENCE [LARGE SCALE GENOMIC DNA]</scope>
    <source>
        <strain evidence="5 6">DSM 25964</strain>
    </source>
</reference>
<dbReference type="EMBL" id="SORI01000005">
    <property type="protein sequence ID" value="TDY61709.1"/>
    <property type="molecule type" value="Genomic_DNA"/>
</dbReference>
<dbReference type="InterPro" id="IPR029052">
    <property type="entry name" value="Metallo-depent_PP-like"/>
</dbReference>
<feature type="signal peptide" evidence="3">
    <location>
        <begin position="1"/>
        <end position="24"/>
    </location>
</feature>
<dbReference type="PANTHER" id="PTHR33393">
    <property type="entry name" value="POLYGLUTAMINE SYNTHESIS ACCESSORY PROTEIN RV0574C-RELATED"/>
    <property type="match status" value="1"/>
</dbReference>
<proteinExistence type="inferred from homology"/>
<evidence type="ECO:0000313" key="6">
    <source>
        <dbReference type="Proteomes" id="UP000295066"/>
    </source>
</evidence>
<evidence type="ECO:0000256" key="1">
    <source>
        <dbReference type="ARBA" id="ARBA00005662"/>
    </source>
</evidence>
<sequence>MNIFRSLRTILLLTILCLPGPASGAARFSLAAVGDALIHKGVYDAAVIKGGGYDFRPMLRLVKSRIAPHDMAFYNQETILGGTELGLSTYPMFNSPREVGDAFLDAGFNLVSLANNHTLDRGEKGVLASLEYWKDKKDAVTAGSSLTAEKEKEIRFFRVNGISCAFLAYTTATNGLKAPKGKEHYVSLYTPEKAKTDVVRAQEKADVVIVSMHWGSEYVFAPTAEQKKIAEHLASLGVSIVLGHHPHVVQPVAMVKSTLVVYSLGNFLSAQKELHKLVGLLVSLDVVKTEMRGETRISFENVTGTLLYNPRRSPLGRYVVVPFDMLREDILKDFPAVYKKYAAIVTGGGRAISMRAPAKAPPPKSRPAAKKAPRGK</sequence>
<feature type="region of interest" description="Disordered" evidence="2">
    <location>
        <begin position="354"/>
        <end position="376"/>
    </location>
</feature>
<gene>
    <name evidence="5" type="ORF">C8D99_105122</name>
</gene>
<dbReference type="RefSeq" id="WP_133957153.1">
    <property type="nucleotide sequence ID" value="NZ_SORI01000005.1"/>
</dbReference>